<feature type="region of interest" description="Disordered" evidence="6">
    <location>
        <begin position="405"/>
        <end position="430"/>
    </location>
</feature>
<dbReference type="Proteomes" id="UP000282674">
    <property type="component" value="Unassembled WGS sequence"/>
</dbReference>
<dbReference type="InterPro" id="IPR015500">
    <property type="entry name" value="Peptidase_S8_subtilisin-rel"/>
</dbReference>
<dbReference type="InterPro" id="IPR036852">
    <property type="entry name" value="Peptidase_S8/S53_dom_sf"/>
</dbReference>
<dbReference type="GO" id="GO:0004252">
    <property type="term" value="F:serine-type endopeptidase activity"/>
    <property type="evidence" value="ECO:0007669"/>
    <property type="project" value="UniProtKB-UniRule"/>
</dbReference>
<feature type="compositionally biased region" description="Low complexity" evidence="6">
    <location>
        <begin position="421"/>
        <end position="430"/>
    </location>
</feature>
<dbReference type="OrthoDB" id="3530033at2"/>
<dbReference type="SUPFAM" id="SSF52743">
    <property type="entry name" value="Subtilisin-like"/>
    <property type="match status" value="1"/>
</dbReference>
<dbReference type="PRINTS" id="PR00723">
    <property type="entry name" value="SUBTILISIN"/>
</dbReference>
<keyword evidence="10" id="KW-1185">Reference proteome</keyword>
<dbReference type="PANTHER" id="PTHR43806">
    <property type="entry name" value="PEPTIDASE S8"/>
    <property type="match status" value="1"/>
</dbReference>
<dbReference type="InterPro" id="IPR000209">
    <property type="entry name" value="Peptidase_S8/S53_dom"/>
</dbReference>
<reference evidence="9 10" key="1">
    <citation type="submission" date="2018-10" db="EMBL/GenBank/DDBJ databases">
        <title>Isolation from soil.</title>
        <authorList>
            <person name="Hu J."/>
        </authorList>
    </citation>
    <scope>NUCLEOTIDE SEQUENCE [LARGE SCALE GENOMIC DNA]</scope>
    <source>
        <strain evidence="9 10">NEAU-Ht49</strain>
    </source>
</reference>
<feature type="transmembrane region" description="Helical" evidence="7">
    <location>
        <begin position="377"/>
        <end position="401"/>
    </location>
</feature>
<keyword evidence="7" id="KW-0472">Membrane</keyword>
<dbReference type="PROSITE" id="PS51892">
    <property type="entry name" value="SUBTILASE"/>
    <property type="match status" value="1"/>
</dbReference>
<keyword evidence="3 5" id="KW-0378">Hydrolase</keyword>
<dbReference type="InterPro" id="IPR050131">
    <property type="entry name" value="Peptidase_S8_subtilisin-like"/>
</dbReference>
<keyword evidence="7" id="KW-0812">Transmembrane</keyword>
<evidence type="ECO:0000256" key="1">
    <source>
        <dbReference type="ARBA" id="ARBA00011073"/>
    </source>
</evidence>
<dbReference type="GO" id="GO:0006508">
    <property type="term" value="P:proteolysis"/>
    <property type="evidence" value="ECO:0007669"/>
    <property type="project" value="UniProtKB-KW"/>
</dbReference>
<keyword evidence="4 5" id="KW-0720">Serine protease</keyword>
<evidence type="ECO:0000256" key="4">
    <source>
        <dbReference type="ARBA" id="ARBA00022825"/>
    </source>
</evidence>
<evidence type="ECO:0000259" key="8">
    <source>
        <dbReference type="Pfam" id="PF00082"/>
    </source>
</evidence>
<keyword evidence="2 5" id="KW-0645">Protease</keyword>
<keyword evidence="7" id="KW-1133">Transmembrane helix</keyword>
<feature type="active site" description="Charge relay system" evidence="5">
    <location>
        <position position="280"/>
    </location>
</feature>
<evidence type="ECO:0000256" key="7">
    <source>
        <dbReference type="SAM" id="Phobius"/>
    </source>
</evidence>
<evidence type="ECO:0000256" key="2">
    <source>
        <dbReference type="ARBA" id="ARBA00022670"/>
    </source>
</evidence>
<evidence type="ECO:0000313" key="9">
    <source>
        <dbReference type="EMBL" id="RMI33731.1"/>
    </source>
</evidence>
<feature type="active site" description="Charge relay system" evidence="5">
    <location>
        <position position="102"/>
    </location>
</feature>
<dbReference type="AlphaFoldDB" id="A0A3M2L7W5"/>
<comment type="caution">
    <text evidence="9">The sequence shown here is derived from an EMBL/GenBank/DDBJ whole genome shotgun (WGS) entry which is preliminary data.</text>
</comment>
<dbReference type="PANTHER" id="PTHR43806:SF11">
    <property type="entry name" value="CEREVISIN-RELATED"/>
    <property type="match status" value="1"/>
</dbReference>
<evidence type="ECO:0000256" key="3">
    <source>
        <dbReference type="ARBA" id="ARBA00022801"/>
    </source>
</evidence>
<comment type="similarity">
    <text evidence="1 5">Belongs to the peptidase S8 family.</text>
</comment>
<sequence>MEVLIVSRSVRRAGTVAVALALAWPFAGVGVARADPVRDAQDPSLGTMDVPSAWKVTKGAGVTVGVVDSGVQTGQPELKGQVTAGPDMLADVDGSTRPARLHGTSMAMLIAGRGRGPGGGSGVIGVAPQSRIIAVRSIAEPEDPSYRTYKTTDKGEGATARGIRYVVDHGADVINLSLGRVDEKPDERDAIGYAVSKGVVVVAAVGNDGDKRSGFDGKGYAPYSYPASYPGVIAVAATTQKHVRAGFSNRNFSVLVAAPGVSLPGIGPEHGAYYLIDGTSASTALVSGVAALIRSKHPKLAPALVAQALVASTPSSGASYDASLGHGEVNAAKALAAADRLAAIPKDAAGRPGGSRFGAGGEPGPVTVIPRPTWAKVVVGVVILGGVGGAIAAVAIAMTLARRHPHPETPSAEAPPPRAVPPAWGAPPGS</sequence>
<dbReference type="EMBL" id="RFFG01000181">
    <property type="protein sequence ID" value="RMI33731.1"/>
    <property type="molecule type" value="Genomic_DNA"/>
</dbReference>
<evidence type="ECO:0000256" key="5">
    <source>
        <dbReference type="PROSITE-ProRule" id="PRU01240"/>
    </source>
</evidence>
<organism evidence="9 10">
    <name type="scientific">Actinomadura harenae</name>
    <dbReference type="NCBI Taxonomy" id="2483351"/>
    <lineage>
        <taxon>Bacteria</taxon>
        <taxon>Bacillati</taxon>
        <taxon>Actinomycetota</taxon>
        <taxon>Actinomycetes</taxon>
        <taxon>Streptosporangiales</taxon>
        <taxon>Thermomonosporaceae</taxon>
        <taxon>Actinomadura</taxon>
    </lineage>
</organism>
<dbReference type="Pfam" id="PF00082">
    <property type="entry name" value="Peptidase_S8"/>
    <property type="match status" value="1"/>
</dbReference>
<evidence type="ECO:0000313" key="10">
    <source>
        <dbReference type="Proteomes" id="UP000282674"/>
    </source>
</evidence>
<accession>A0A3M2L7W5</accession>
<dbReference type="Gene3D" id="3.40.50.200">
    <property type="entry name" value="Peptidase S8/S53 domain"/>
    <property type="match status" value="1"/>
</dbReference>
<protein>
    <recommendedName>
        <fullName evidence="8">Peptidase S8/S53 domain-containing protein</fullName>
    </recommendedName>
</protein>
<gene>
    <name evidence="9" type="ORF">EBO15_41460</name>
</gene>
<feature type="domain" description="Peptidase S8/S53" evidence="8">
    <location>
        <begin position="59"/>
        <end position="327"/>
    </location>
</feature>
<name>A0A3M2L7W5_9ACTN</name>
<feature type="active site" description="Charge relay system" evidence="5">
    <location>
        <position position="68"/>
    </location>
</feature>
<proteinExistence type="inferred from homology"/>
<evidence type="ECO:0000256" key="6">
    <source>
        <dbReference type="SAM" id="MobiDB-lite"/>
    </source>
</evidence>